<sequence>MKNKIFYLLIFTNLFAANEGIEVGKNLKGHFSNVQTNVASPLTSNSDFKTVNGSKSFKANLTCNETIKPFLEISYSGTSDITINVSIDTDLNGSKDKIFSFDGVSGVGTNGIIKCSTNSWKNCKYFLWNISNNNLTLSETVLTNLGGPYCINSSCGSLSVNQKINVLDTIGGAISSMYQSSNSNYLITKTQNDGNKIVFYGQNYQDCTNYKEQAPSKSHDLDTTNVIASQSKDENSVYYVLNEEVKNQNTNKFDTDVKQTTVIKNSVSVKGDTSDYTFTYSGKTQNEDGSWSTRNDNAKVNIDFLNPNIKYCEIKYLEENSILFSDGQTHHSSSGDTKTWKTKIVECTGNDYSICPVDTSKGEIIKHPCGQIDNFAEATSILMAIDEAVDDFSCSLK</sequence>
<accession>A0A644TIS9</accession>
<name>A0A644TIS9_9ZZZZ</name>
<protein>
    <submittedName>
        <fullName evidence="1">Uncharacterized protein</fullName>
    </submittedName>
</protein>
<reference evidence="1" key="1">
    <citation type="submission" date="2019-08" db="EMBL/GenBank/DDBJ databases">
        <authorList>
            <person name="Kucharzyk K."/>
            <person name="Murdoch R.W."/>
            <person name="Higgins S."/>
            <person name="Loffler F."/>
        </authorList>
    </citation>
    <scope>NUCLEOTIDE SEQUENCE</scope>
</reference>
<comment type="caution">
    <text evidence="1">The sequence shown here is derived from an EMBL/GenBank/DDBJ whole genome shotgun (WGS) entry which is preliminary data.</text>
</comment>
<evidence type="ECO:0000313" key="1">
    <source>
        <dbReference type="EMBL" id="MPL66192.1"/>
    </source>
</evidence>
<organism evidence="1">
    <name type="scientific">bioreactor metagenome</name>
    <dbReference type="NCBI Taxonomy" id="1076179"/>
    <lineage>
        <taxon>unclassified sequences</taxon>
        <taxon>metagenomes</taxon>
        <taxon>ecological metagenomes</taxon>
    </lineage>
</organism>
<dbReference type="EMBL" id="VSSQ01000031">
    <property type="protein sequence ID" value="MPL66192.1"/>
    <property type="molecule type" value="Genomic_DNA"/>
</dbReference>
<dbReference type="AlphaFoldDB" id="A0A644TIS9"/>
<proteinExistence type="predicted"/>
<gene>
    <name evidence="1" type="ORF">SDC9_11861</name>
</gene>